<sequence length="280" mass="28633">MPGPPAVRVQSLGGPGDASGFSAAREPCEAARSARDGSGSGGLAYTPVVSDLSSPPPGDDALDAVGVLVDPVRRALYRHVVAAEGPVGRAAAADAVGIQRTLAAFHLDKLVEANLLTAEYARPAGKGGPGAGRPAKLYRRNPVETSVTLPPRAYDTAGQILADAIERAGADRAVHAAAYDAGRVAGRALGGGVPATEEADEPARVLAALTARGYEPVPEGSRILLRNCPFHQLAEDFPPLVCGMNLALLEGLLDGVDAPGHRARLDSVPGRCCVVVERAP</sequence>
<dbReference type="Gene3D" id="1.10.10.10">
    <property type="entry name" value="Winged helix-like DNA-binding domain superfamily/Winged helix DNA-binding domain"/>
    <property type="match status" value="1"/>
</dbReference>
<organism evidence="2 3">
    <name type="scientific">Embleya hyalina</name>
    <dbReference type="NCBI Taxonomy" id="516124"/>
    <lineage>
        <taxon>Bacteria</taxon>
        <taxon>Bacillati</taxon>
        <taxon>Actinomycetota</taxon>
        <taxon>Actinomycetes</taxon>
        <taxon>Kitasatosporales</taxon>
        <taxon>Streptomycetaceae</taxon>
        <taxon>Embleya</taxon>
    </lineage>
</organism>
<evidence type="ECO:0000256" key="1">
    <source>
        <dbReference type="SAM" id="MobiDB-lite"/>
    </source>
</evidence>
<dbReference type="InterPro" id="IPR036388">
    <property type="entry name" value="WH-like_DNA-bd_sf"/>
</dbReference>
<name>A0A401YJA6_9ACTN</name>
<comment type="caution">
    <text evidence="2">The sequence shown here is derived from an EMBL/GenBank/DDBJ whole genome shotgun (WGS) entry which is preliminary data.</text>
</comment>
<dbReference type="EMBL" id="BIFH01000016">
    <property type="protein sequence ID" value="GCD94690.1"/>
    <property type="molecule type" value="Genomic_DNA"/>
</dbReference>
<dbReference type="InterPro" id="IPR036390">
    <property type="entry name" value="WH_DNA-bd_sf"/>
</dbReference>
<proteinExistence type="predicted"/>
<accession>A0A401YJA6</accession>
<reference evidence="2 3" key="1">
    <citation type="submission" date="2018-12" db="EMBL/GenBank/DDBJ databases">
        <title>Draft genome sequence of Embleya hyalina NBRC 13850T.</title>
        <authorList>
            <person name="Komaki H."/>
            <person name="Hosoyama A."/>
            <person name="Kimura A."/>
            <person name="Ichikawa N."/>
            <person name="Tamura T."/>
        </authorList>
    </citation>
    <scope>NUCLEOTIDE SEQUENCE [LARGE SCALE GENOMIC DNA]</scope>
    <source>
        <strain evidence="2 3">NBRC 13850</strain>
    </source>
</reference>
<feature type="region of interest" description="Disordered" evidence="1">
    <location>
        <begin position="1"/>
        <end position="57"/>
    </location>
</feature>
<evidence type="ECO:0000313" key="3">
    <source>
        <dbReference type="Proteomes" id="UP000286931"/>
    </source>
</evidence>
<feature type="compositionally biased region" description="Basic and acidic residues" evidence="1">
    <location>
        <begin position="26"/>
        <end position="35"/>
    </location>
</feature>
<dbReference type="SUPFAM" id="SSF46785">
    <property type="entry name" value="Winged helix' DNA-binding domain"/>
    <property type="match status" value="1"/>
</dbReference>
<keyword evidence="3" id="KW-1185">Reference proteome</keyword>
<protein>
    <submittedName>
        <fullName evidence="2">ArsR family transcriptional regulator</fullName>
    </submittedName>
</protein>
<dbReference type="AlphaFoldDB" id="A0A401YJA6"/>
<dbReference type="Proteomes" id="UP000286931">
    <property type="component" value="Unassembled WGS sequence"/>
</dbReference>
<gene>
    <name evidence="2" type="ORF">EHYA_02359</name>
</gene>
<evidence type="ECO:0000313" key="2">
    <source>
        <dbReference type="EMBL" id="GCD94690.1"/>
    </source>
</evidence>